<evidence type="ECO:0000313" key="3">
    <source>
        <dbReference type="EMBL" id="KAK0669100.1"/>
    </source>
</evidence>
<dbReference type="AlphaFoldDB" id="A0AA39ZEQ8"/>
<comment type="caution">
    <text evidence="3">The sequence shown here is derived from an EMBL/GenBank/DDBJ whole genome shotgun (WGS) entry which is preliminary data.</text>
</comment>
<dbReference type="EMBL" id="JAULSY010000047">
    <property type="protein sequence ID" value="KAK0669100.1"/>
    <property type="molecule type" value="Genomic_DNA"/>
</dbReference>
<dbReference type="Pfam" id="PF06985">
    <property type="entry name" value="HET"/>
    <property type="match status" value="1"/>
</dbReference>
<reference evidence="3" key="1">
    <citation type="submission" date="2023-06" db="EMBL/GenBank/DDBJ databases">
        <title>Genome-scale phylogeny and comparative genomics of the fungal order Sordariales.</title>
        <authorList>
            <consortium name="Lawrence Berkeley National Laboratory"/>
            <person name="Hensen N."/>
            <person name="Bonometti L."/>
            <person name="Westerberg I."/>
            <person name="Brannstrom I.O."/>
            <person name="Guillou S."/>
            <person name="Cros-Aarteil S."/>
            <person name="Calhoun S."/>
            <person name="Haridas S."/>
            <person name="Kuo A."/>
            <person name="Mondo S."/>
            <person name="Pangilinan J."/>
            <person name="Riley R."/>
            <person name="Labutti K."/>
            <person name="Andreopoulos B."/>
            <person name="Lipzen A."/>
            <person name="Chen C."/>
            <person name="Yanf M."/>
            <person name="Daum C."/>
            <person name="Ng V."/>
            <person name="Clum A."/>
            <person name="Steindorff A."/>
            <person name="Ohm R."/>
            <person name="Martin F."/>
            <person name="Silar P."/>
            <person name="Natvig D."/>
            <person name="Lalanne C."/>
            <person name="Gautier V."/>
            <person name="Ament-Velasquez S.L."/>
            <person name="Kruys A."/>
            <person name="Hutchinson M.I."/>
            <person name="Powell A.J."/>
            <person name="Barry K."/>
            <person name="Miller A.N."/>
            <person name="Grigoriev I.V."/>
            <person name="Debuchy R."/>
            <person name="Gladieux P."/>
            <person name="Thoren M.H."/>
            <person name="Johannesson H."/>
        </authorList>
    </citation>
    <scope>NUCLEOTIDE SEQUENCE</scope>
    <source>
        <strain evidence="3">CBS 307.81</strain>
    </source>
</reference>
<gene>
    <name evidence="3" type="ORF">QBC41DRAFT_112620</name>
</gene>
<dbReference type="PANTHER" id="PTHR33112:SF10">
    <property type="entry name" value="TOL"/>
    <property type="match status" value="1"/>
</dbReference>
<feature type="compositionally biased region" description="Acidic residues" evidence="1">
    <location>
        <begin position="814"/>
        <end position="825"/>
    </location>
</feature>
<organism evidence="3 4">
    <name type="scientific">Cercophora samala</name>
    <dbReference type="NCBI Taxonomy" id="330535"/>
    <lineage>
        <taxon>Eukaryota</taxon>
        <taxon>Fungi</taxon>
        <taxon>Dikarya</taxon>
        <taxon>Ascomycota</taxon>
        <taxon>Pezizomycotina</taxon>
        <taxon>Sordariomycetes</taxon>
        <taxon>Sordariomycetidae</taxon>
        <taxon>Sordariales</taxon>
        <taxon>Lasiosphaeriaceae</taxon>
        <taxon>Cercophora</taxon>
    </lineage>
</organism>
<sequence length="883" mass="98861">MNVLDSDEILKRNDKITSFVLVNPNQVDDDDVDIFVVKAPGPPPPAAHLNQTTAASPAISHGSNLGVTSPRSTSISCMTRLCDTCSNAMNYFGHYLDVLKSKGEEAVENLPAACLLHSGAKTLQDGEDSSCHVCVFLMANLRVKRLAMESIDQSNIEMCWQSGPSPKRLHFALTHQAHPRSAKNYWNILKLQIWPSSEFDKTLFGMRDGGGMERHSSTKSEQTRDNAIEWLKRCQANEDGKHDQCNTASADWLPTRLLDVKSAIETSMVKLVMSSDTPDAFILQRQYVTLSHCWGNWGASRLPVLTTGNIVERLQEGVPISLLPKTFVDAIQVASWFKVRWLWIDSLCIIQDSKEDWQRESIMMYDVYKNALLNISADDSPDGRFGCFRDRDPLAVLPMNVSFRGQESWKCWLTPDTHAVFDSITKSSLAKRGWVFQERQLSRRVLHFTSHELMWECCAEAPYFASETFPGGTPFKVVFNRNPKFQTRTSFKTKGNSSPELYNAWNTICREYSGRIFSHVQDKLVALSGLAQEFEVALPDDTYLAGIWRSTLPQSLLWKSSDRSSPAQSTGNYLAPSWSWLSIDGPVSPSYIDQSGSDTAYSLVDIVDAVTTPLFPAKPTASLKDASITLRCFLRPVEIRPDYEKKPWYLLAMGGGKAHKLLIKDEDGTESFRVSSFDPSSTFDFSFDTEWDQDMESGPEAVAGYFVPLTMVKPTEHESLCVRGLLVEPIGADRQTKGTYRRIGLLSVYGSHCQRVKYKVKNKSAEDSEQADSWERLVQSLQATHQSFEELARNVERQLSVSGERVSKSASDAGNEETEESAIDEDVTEQLEALDIVDGGHGVAQIDLATVDATERLYALDVSMDRELESLFERLALQTITLI</sequence>
<evidence type="ECO:0000313" key="4">
    <source>
        <dbReference type="Proteomes" id="UP001174997"/>
    </source>
</evidence>
<proteinExistence type="predicted"/>
<evidence type="ECO:0000256" key="1">
    <source>
        <dbReference type="SAM" id="MobiDB-lite"/>
    </source>
</evidence>
<feature type="domain" description="Heterokaryon incompatibility" evidence="2">
    <location>
        <begin position="287"/>
        <end position="438"/>
    </location>
</feature>
<protein>
    <submittedName>
        <fullName evidence="3">Heterokaryon incompatibility protein-domain-containing protein</fullName>
    </submittedName>
</protein>
<feature type="region of interest" description="Disordered" evidence="1">
    <location>
        <begin position="803"/>
        <end position="825"/>
    </location>
</feature>
<dbReference type="InterPro" id="IPR010730">
    <property type="entry name" value="HET"/>
</dbReference>
<dbReference type="Proteomes" id="UP001174997">
    <property type="component" value="Unassembled WGS sequence"/>
</dbReference>
<evidence type="ECO:0000259" key="2">
    <source>
        <dbReference type="Pfam" id="PF06985"/>
    </source>
</evidence>
<name>A0AA39ZEQ8_9PEZI</name>
<accession>A0AA39ZEQ8</accession>
<dbReference type="PANTHER" id="PTHR33112">
    <property type="entry name" value="DOMAIN PROTEIN, PUTATIVE-RELATED"/>
    <property type="match status" value="1"/>
</dbReference>
<keyword evidence="4" id="KW-1185">Reference proteome</keyword>